<protein>
    <submittedName>
        <fullName evidence="1">Uncharacterized protein</fullName>
    </submittedName>
</protein>
<name>A0ABV6N3V6_9PSEU</name>
<sequence length="145" mass="16310">MDFSKLPQVAGFVVEGEVFDPRTFLLSSMTATEAAAFLLFCWPKFTEYRGGVFLSFLFDKPAIDKWFAHVNDDVRAVESVVNHVHLWDVLPPKSEPEHELLGELAEQVGAMWRSALSEEFADRTFVVTVAEETTDYGPTVSFQSS</sequence>
<evidence type="ECO:0000313" key="1">
    <source>
        <dbReference type="EMBL" id="MFC0547270.1"/>
    </source>
</evidence>
<accession>A0ABV6N3V6</accession>
<gene>
    <name evidence="1" type="ORF">ACFFH7_37575</name>
</gene>
<dbReference type="RefSeq" id="WP_273937508.1">
    <property type="nucleotide sequence ID" value="NZ_CP097263.1"/>
</dbReference>
<reference evidence="1 2" key="1">
    <citation type="submission" date="2024-09" db="EMBL/GenBank/DDBJ databases">
        <authorList>
            <person name="Sun Q."/>
            <person name="Mori K."/>
        </authorList>
    </citation>
    <scope>NUCLEOTIDE SEQUENCE [LARGE SCALE GENOMIC DNA]</scope>
    <source>
        <strain evidence="1 2">TBRC 1432</strain>
    </source>
</reference>
<evidence type="ECO:0000313" key="2">
    <source>
        <dbReference type="Proteomes" id="UP001589810"/>
    </source>
</evidence>
<proteinExistence type="predicted"/>
<comment type="caution">
    <text evidence="1">The sequence shown here is derived from an EMBL/GenBank/DDBJ whole genome shotgun (WGS) entry which is preliminary data.</text>
</comment>
<dbReference type="Proteomes" id="UP001589810">
    <property type="component" value="Unassembled WGS sequence"/>
</dbReference>
<organism evidence="1 2">
    <name type="scientific">Kutzneria chonburiensis</name>
    <dbReference type="NCBI Taxonomy" id="1483604"/>
    <lineage>
        <taxon>Bacteria</taxon>
        <taxon>Bacillati</taxon>
        <taxon>Actinomycetota</taxon>
        <taxon>Actinomycetes</taxon>
        <taxon>Pseudonocardiales</taxon>
        <taxon>Pseudonocardiaceae</taxon>
        <taxon>Kutzneria</taxon>
    </lineage>
</organism>
<keyword evidence="2" id="KW-1185">Reference proteome</keyword>
<dbReference type="EMBL" id="JBHLUD010000013">
    <property type="protein sequence ID" value="MFC0547270.1"/>
    <property type="molecule type" value="Genomic_DNA"/>
</dbReference>